<protein>
    <submittedName>
        <fullName evidence="1">Uncharacterized protein</fullName>
    </submittedName>
</protein>
<evidence type="ECO:0000313" key="1">
    <source>
        <dbReference type="EMBL" id="RIA98892.1"/>
    </source>
</evidence>
<dbReference type="OrthoDB" id="2455553at2759"/>
<keyword evidence="2" id="KW-1185">Reference proteome</keyword>
<proteinExistence type="predicted"/>
<comment type="caution">
    <text evidence="1">The sequence shown here is derived from an EMBL/GenBank/DDBJ whole genome shotgun (WGS) entry which is preliminary data.</text>
</comment>
<accession>A0A397TLR8</accession>
<gene>
    <name evidence="1" type="ORF">C1645_812218</name>
</gene>
<reference evidence="1 2" key="1">
    <citation type="submission" date="2018-06" db="EMBL/GenBank/DDBJ databases">
        <title>Comparative genomics reveals the genomic features of Rhizophagus irregularis, R. cerebriforme, R. diaphanum and Gigaspora rosea, and their symbiotic lifestyle signature.</title>
        <authorList>
            <person name="Morin E."/>
            <person name="San Clemente H."/>
            <person name="Chen E.C.H."/>
            <person name="De La Providencia I."/>
            <person name="Hainaut M."/>
            <person name="Kuo A."/>
            <person name="Kohler A."/>
            <person name="Murat C."/>
            <person name="Tang N."/>
            <person name="Roy S."/>
            <person name="Loubradou J."/>
            <person name="Henrissat B."/>
            <person name="Grigoriev I.V."/>
            <person name="Corradi N."/>
            <person name="Roux C."/>
            <person name="Martin F.M."/>
        </authorList>
    </citation>
    <scope>NUCLEOTIDE SEQUENCE [LARGE SCALE GENOMIC DNA]</scope>
    <source>
        <strain evidence="1 2">DAOM 227022</strain>
    </source>
</reference>
<organism evidence="1 2">
    <name type="scientific">Glomus cerebriforme</name>
    <dbReference type="NCBI Taxonomy" id="658196"/>
    <lineage>
        <taxon>Eukaryota</taxon>
        <taxon>Fungi</taxon>
        <taxon>Fungi incertae sedis</taxon>
        <taxon>Mucoromycota</taxon>
        <taxon>Glomeromycotina</taxon>
        <taxon>Glomeromycetes</taxon>
        <taxon>Glomerales</taxon>
        <taxon>Glomeraceae</taxon>
        <taxon>Glomus</taxon>
    </lineage>
</organism>
<name>A0A397TLR8_9GLOM</name>
<dbReference type="Proteomes" id="UP000265703">
    <property type="component" value="Unassembled WGS sequence"/>
</dbReference>
<evidence type="ECO:0000313" key="2">
    <source>
        <dbReference type="Proteomes" id="UP000265703"/>
    </source>
</evidence>
<dbReference type="EMBL" id="QKYT01000010">
    <property type="protein sequence ID" value="RIA98892.1"/>
    <property type="molecule type" value="Genomic_DNA"/>
</dbReference>
<dbReference type="AlphaFoldDB" id="A0A397TLR8"/>
<sequence length="134" mass="15055">MSLQSNISNNVYESNSTGFINNSNTPQITTTQAENSSSNINCNDPSCNYHNSNIFHAHTRIPPNNCQQSNKTIMFHIRRNRTTLIKIHLSLMSLLNSLSIIINSPQTNIIIMPVTNNSDIQNQLQQGTNNSRQL</sequence>